<organism evidence="2">
    <name type="scientific">Rhizochromulina marina</name>
    <dbReference type="NCBI Taxonomy" id="1034831"/>
    <lineage>
        <taxon>Eukaryota</taxon>
        <taxon>Sar</taxon>
        <taxon>Stramenopiles</taxon>
        <taxon>Ochrophyta</taxon>
        <taxon>Dictyochophyceae</taxon>
        <taxon>Rhizochromulinales</taxon>
        <taxon>Rhizochromulina</taxon>
    </lineage>
</organism>
<sequence length="274" mass="29402">MATEAYEKKLPSYSSERNYLLSILQQREVQLHDLSKNQPGKASSQSPAVAVAYLTWSPMEGYESPKKEKKGAALSFLRSRALAQVEKLVSHEAVTQAEYVRLEVEAKALPGQVGQARGQAKALLSEVKAKLGDKIRFATVCLADHQEASPALDRVATLAEALAPGSVAVISKDMQDLLGEAVFAEPDAVEGVEQWAIGDVDSLPSTVSRDDVEPESWCSCMNFVALVVVIFAFFFQMPKGPQIMARLLKAAVGGGVAGENATHSADENGEALRG</sequence>
<feature type="transmembrane region" description="Helical" evidence="1">
    <location>
        <begin position="221"/>
        <end position="237"/>
    </location>
</feature>
<reference evidence="2" key="1">
    <citation type="submission" date="2021-01" db="EMBL/GenBank/DDBJ databases">
        <authorList>
            <person name="Corre E."/>
            <person name="Pelletier E."/>
            <person name="Niang G."/>
            <person name="Scheremetjew M."/>
            <person name="Finn R."/>
            <person name="Kale V."/>
            <person name="Holt S."/>
            <person name="Cochrane G."/>
            <person name="Meng A."/>
            <person name="Brown T."/>
            <person name="Cohen L."/>
        </authorList>
    </citation>
    <scope>NUCLEOTIDE SEQUENCE</scope>
    <source>
        <strain evidence="2">CCMP1243</strain>
    </source>
</reference>
<accession>A0A7S2SP23</accession>
<name>A0A7S2SP23_9STRA</name>
<proteinExistence type="predicted"/>
<dbReference type="AlphaFoldDB" id="A0A7S2SP23"/>
<keyword evidence="1" id="KW-0812">Transmembrane</keyword>
<protein>
    <submittedName>
        <fullName evidence="2">Uncharacterized protein</fullName>
    </submittedName>
</protein>
<dbReference type="EMBL" id="HBHJ01025461">
    <property type="protein sequence ID" value="CAD9704943.1"/>
    <property type="molecule type" value="Transcribed_RNA"/>
</dbReference>
<gene>
    <name evidence="2" type="ORF">RMAR1173_LOCUS16784</name>
</gene>
<evidence type="ECO:0000313" key="2">
    <source>
        <dbReference type="EMBL" id="CAD9704943.1"/>
    </source>
</evidence>
<evidence type="ECO:0000256" key="1">
    <source>
        <dbReference type="SAM" id="Phobius"/>
    </source>
</evidence>
<keyword evidence="1" id="KW-0472">Membrane</keyword>
<keyword evidence="1" id="KW-1133">Transmembrane helix</keyword>